<evidence type="ECO:0000256" key="1">
    <source>
        <dbReference type="ARBA" id="ARBA00004173"/>
    </source>
</evidence>
<evidence type="ECO:0000313" key="8">
    <source>
        <dbReference type="Proteomes" id="UP000694866"/>
    </source>
</evidence>
<feature type="domain" description="TrmE-type G" evidence="7">
    <location>
        <begin position="249"/>
        <end position="422"/>
    </location>
</feature>
<evidence type="ECO:0000256" key="3">
    <source>
        <dbReference type="ARBA" id="ARBA00022694"/>
    </source>
</evidence>
<evidence type="ECO:0000313" key="9">
    <source>
        <dbReference type="RefSeq" id="XP_011307225.1"/>
    </source>
</evidence>
<dbReference type="InterPro" id="IPR004520">
    <property type="entry name" value="GTPase_MnmE"/>
</dbReference>
<keyword evidence="3 6" id="KW-0819">tRNA processing</keyword>
<dbReference type="InterPro" id="IPR027417">
    <property type="entry name" value="P-loop_NTPase"/>
</dbReference>
<dbReference type="OrthoDB" id="188276at2759"/>
<dbReference type="GO" id="GO:0030488">
    <property type="term" value="P:tRNA methylation"/>
    <property type="evidence" value="ECO:0007669"/>
    <property type="project" value="TreeGrafter"/>
</dbReference>
<dbReference type="SUPFAM" id="SSF52540">
    <property type="entry name" value="P-loop containing nucleoside triphosphate hydrolases"/>
    <property type="match status" value="1"/>
</dbReference>
<comment type="subcellular location">
    <subcellularLocation>
        <location evidence="1">Mitochondrion</location>
    </subcellularLocation>
</comment>
<dbReference type="CDD" id="cd14858">
    <property type="entry name" value="TrmE_N"/>
    <property type="match status" value="1"/>
</dbReference>
<organism evidence="8 9">
    <name type="scientific">Fopius arisanus</name>
    <dbReference type="NCBI Taxonomy" id="64838"/>
    <lineage>
        <taxon>Eukaryota</taxon>
        <taxon>Metazoa</taxon>
        <taxon>Ecdysozoa</taxon>
        <taxon>Arthropoda</taxon>
        <taxon>Hexapoda</taxon>
        <taxon>Insecta</taxon>
        <taxon>Pterygota</taxon>
        <taxon>Neoptera</taxon>
        <taxon>Endopterygota</taxon>
        <taxon>Hymenoptera</taxon>
        <taxon>Apocrita</taxon>
        <taxon>Ichneumonoidea</taxon>
        <taxon>Braconidae</taxon>
        <taxon>Opiinae</taxon>
        <taxon>Fopius</taxon>
    </lineage>
</organism>
<evidence type="ECO:0000256" key="2">
    <source>
        <dbReference type="ARBA" id="ARBA00011043"/>
    </source>
</evidence>
<evidence type="ECO:0000259" key="7">
    <source>
        <dbReference type="PROSITE" id="PS51709"/>
    </source>
</evidence>
<dbReference type="NCBIfam" id="NF003661">
    <property type="entry name" value="PRK05291.1-3"/>
    <property type="match status" value="1"/>
</dbReference>
<accession>A0A9R1TD93</accession>
<dbReference type="Pfam" id="PF12631">
    <property type="entry name" value="MnmE_helical"/>
    <property type="match status" value="1"/>
</dbReference>
<evidence type="ECO:0000256" key="6">
    <source>
        <dbReference type="RuleBase" id="RU003313"/>
    </source>
</evidence>
<dbReference type="Gene3D" id="3.30.1360.120">
    <property type="entry name" value="Probable tRNA modification gtpase trme, domain 1"/>
    <property type="match status" value="1"/>
</dbReference>
<dbReference type="InterPro" id="IPR031168">
    <property type="entry name" value="G_TrmE"/>
</dbReference>
<dbReference type="InterPro" id="IPR025867">
    <property type="entry name" value="MnmE_helical"/>
</dbReference>
<dbReference type="Gene3D" id="1.20.120.430">
    <property type="entry name" value="tRNA modification GTPase MnmE domain 2"/>
    <property type="match status" value="1"/>
</dbReference>
<sequence>MWKLNCERVMRRISALTSHRHNTGGILLTRMNGTLSTIYALSSGQGKCGVAVVRVSGSAAIEALRKMTNLTNPEPRRAFLRKIFDPVTRDVIDKGLCLWFPGPTSFTGEDSVEFQVHGGSAILQAIMSALGKLKFRPAEPGEFTKRAFYNGKLDLTEIEGLADLIHAETEQQRKQALLQADGNLKKLYNNWKAILSKSLAHIEAYIDFSEDDNLEGNILTITNQTIKDLISMISKHLADGRKGEILRVGVRTAIIGRPNVGKSSLMNYLVQRNAVIVTPIAGTTRDVVELNANICGYPVILADTAGLAERTQDIVEIEGIRRAKGYAKHADLIILMIDASSFVASQLDFPEYLKNYINQLEMSEIISADNGLSRNCVIVVNKTDLIEEEVKKELRKIEAVSISCTTEEGFGELMESLEKKFQTICGNPSREDPTISQARHRTHLTNCVEYLEKYLEMSSREKYDMVIAAQQIRNAMRELGKITGDISTEEILDIIFTSFCIGK</sequence>
<dbReference type="GO" id="GO:0005739">
    <property type="term" value="C:mitochondrion"/>
    <property type="evidence" value="ECO:0007669"/>
    <property type="project" value="UniProtKB-SubCell"/>
</dbReference>
<evidence type="ECO:0000256" key="5">
    <source>
        <dbReference type="ARBA" id="ARBA00023134"/>
    </source>
</evidence>
<dbReference type="KEGG" id="fas:105268980"/>
<dbReference type="FunFam" id="3.30.1360.120:FF:000007">
    <property type="entry name" value="tRNA modification GTPase GTPBP3, mitochondrial"/>
    <property type="match status" value="1"/>
</dbReference>
<dbReference type="InterPro" id="IPR018948">
    <property type="entry name" value="GTP-bd_TrmE_N"/>
</dbReference>
<keyword evidence="8" id="KW-1185">Reference proteome</keyword>
<dbReference type="GO" id="GO:0002098">
    <property type="term" value="P:tRNA wobble uridine modification"/>
    <property type="evidence" value="ECO:0007669"/>
    <property type="project" value="TreeGrafter"/>
</dbReference>
<dbReference type="NCBIfam" id="TIGR00231">
    <property type="entry name" value="small_GTP"/>
    <property type="match status" value="1"/>
</dbReference>
<dbReference type="Proteomes" id="UP000694866">
    <property type="component" value="Unplaced"/>
</dbReference>
<dbReference type="GeneID" id="105268980"/>
<dbReference type="Pfam" id="PF01926">
    <property type="entry name" value="MMR_HSR1"/>
    <property type="match status" value="1"/>
</dbReference>
<dbReference type="Gene3D" id="3.40.50.300">
    <property type="entry name" value="P-loop containing nucleotide triphosphate hydrolases"/>
    <property type="match status" value="1"/>
</dbReference>
<dbReference type="PROSITE" id="PS51709">
    <property type="entry name" value="G_TRME"/>
    <property type="match status" value="1"/>
</dbReference>
<dbReference type="GO" id="GO:0005525">
    <property type="term" value="F:GTP binding"/>
    <property type="evidence" value="ECO:0007669"/>
    <property type="project" value="UniProtKB-KW"/>
</dbReference>
<name>A0A9R1TD93_9HYME</name>
<dbReference type="InterPro" id="IPR027368">
    <property type="entry name" value="MnmE_dom2"/>
</dbReference>
<dbReference type="CDD" id="cd04164">
    <property type="entry name" value="trmE"/>
    <property type="match status" value="1"/>
</dbReference>
<dbReference type="InterPro" id="IPR006073">
    <property type="entry name" value="GTP-bd"/>
</dbReference>
<evidence type="ECO:0000256" key="4">
    <source>
        <dbReference type="ARBA" id="ARBA00022741"/>
    </source>
</evidence>
<dbReference type="PANTHER" id="PTHR42714">
    <property type="entry name" value="TRNA MODIFICATION GTPASE GTPBP3"/>
    <property type="match status" value="1"/>
</dbReference>
<reference evidence="9" key="1">
    <citation type="submission" date="2025-08" db="UniProtKB">
        <authorList>
            <consortium name="RefSeq"/>
        </authorList>
    </citation>
    <scope>IDENTIFICATION</scope>
    <source>
        <strain evidence="9">USDA-PBARC FA_bdor</strain>
        <tissue evidence="9">Whole organism</tissue>
    </source>
</reference>
<dbReference type="InterPro" id="IPR005225">
    <property type="entry name" value="Small_GTP-bd"/>
</dbReference>
<keyword evidence="4 6" id="KW-0547">Nucleotide-binding</keyword>
<dbReference type="AlphaFoldDB" id="A0A9R1TD93"/>
<dbReference type="PANTHER" id="PTHR42714:SF2">
    <property type="entry name" value="TRNA MODIFICATION GTPASE GTPBP3, MITOCHONDRIAL"/>
    <property type="match status" value="1"/>
</dbReference>
<dbReference type="GO" id="GO:0003924">
    <property type="term" value="F:GTPase activity"/>
    <property type="evidence" value="ECO:0007669"/>
    <property type="project" value="InterPro"/>
</dbReference>
<dbReference type="RefSeq" id="XP_011307225.1">
    <property type="nucleotide sequence ID" value="XM_011308923.1"/>
</dbReference>
<proteinExistence type="inferred from homology"/>
<comment type="similarity">
    <text evidence="2 6">Belongs to the TRAFAC class TrmE-Era-EngA-EngB-Septin-like GTPase superfamily. TrmE GTPase family.</text>
</comment>
<keyword evidence="5 6" id="KW-0342">GTP-binding</keyword>
<dbReference type="HAMAP" id="MF_00379">
    <property type="entry name" value="GTPase_MnmE"/>
    <property type="match status" value="1"/>
</dbReference>
<dbReference type="NCBIfam" id="TIGR00450">
    <property type="entry name" value="mnmE_trmE_thdF"/>
    <property type="match status" value="1"/>
</dbReference>
<protein>
    <submittedName>
        <fullName evidence="9">tRNA modification GTPase GTPBP3, mitochondrial isoform X1</fullName>
    </submittedName>
</protein>
<dbReference type="Pfam" id="PF10396">
    <property type="entry name" value="TrmE_N"/>
    <property type="match status" value="1"/>
</dbReference>
<gene>
    <name evidence="9" type="primary">LOC105268980</name>
</gene>
<dbReference type="InterPro" id="IPR027266">
    <property type="entry name" value="TrmE/GcvT-like"/>
</dbReference>